<reference evidence="3" key="1">
    <citation type="submission" date="2018-04" db="EMBL/GenBank/DDBJ databases">
        <title>Transcriptome of Schizaphis graminum biotype I.</title>
        <authorList>
            <person name="Scully E.D."/>
            <person name="Geib S.M."/>
            <person name="Palmer N.A."/>
            <person name="Koch K."/>
            <person name="Bradshaw J."/>
            <person name="Heng-Moss T."/>
            <person name="Sarath G."/>
        </authorList>
    </citation>
    <scope>NUCLEOTIDE SEQUENCE</scope>
</reference>
<proteinExistence type="predicted"/>
<feature type="region of interest" description="Disordered" evidence="1">
    <location>
        <begin position="185"/>
        <end position="208"/>
    </location>
</feature>
<accession>A0A2S2PU42</accession>
<evidence type="ECO:0000256" key="2">
    <source>
        <dbReference type="SAM" id="Phobius"/>
    </source>
</evidence>
<evidence type="ECO:0000313" key="3">
    <source>
        <dbReference type="EMBL" id="MBY33002.1"/>
    </source>
</evidence>
<keyword evidence="2" id="KW-0812">Transmembrane</keyword>
<feature type="transmembrane region" description="Helical" evidence="2">
    <location>
        <begin position="163"/>
        <end position="180"/>
    </location>
</feature>
<protein>
    <submittedName>
        <fullName evidence="3">Uncharacterized protein</fullName>
    </submittedName>
</protein>
<feature type="transmembrane region" description="Helical" evidence="2">
    <location>
        <begin position="137"/>
        <end position="157"/>
    </location>
</feature>
<dbReference type="AlphaFoldDB" id="A0A2S2PU42"/>
<dbReference type="EMBL" id="GGMR01020383">
    <property type="protein sequence ID" value="MBY33002.1"/>
    <property type="molecule type" value="Transcribed_RNA"/>
</dbReference>
<sequence>MKRRRTCRGKKRVDTERRAPASCQQLMSAVTRAKCSSRETSRYWTCTPEGRPFTANKPSMTTRTLDGLRAAPANFIARQADGGGGPFARHMTVVIPWSVGVCWRCGGGWTGTSTRSARAHSVLTRVAHTRARPDRSIFSANIPAVVLLAARRVLLLLAGRRRLRRRIAVVIVVVVASFWGRKSKTTRERRTRVKTDIPSLPTLPPYRRDCKKINTKKKKNTLR</sequence>
<keyword evidence="2" id="KW-0472">Membrane</keyword>
<gene>
    <name evidence="3" type="ORF">g.138578</name>
</gene>
<organism evidence="3">
    <name type="scientific">Schizaphis graminum</name>
    <name type="common">Green bug aphid</name>
    <dbReference type="NCBI Taxonomy" id="13262"/>
    <lineage>
        <taxon>Eukaryota</taxon>
        <taxon>Metazoa</taxon>
        <taxon>Ecdysozoa</taxon>
        <taxon>Arthropoda</taxon>
        <taxon>Hexapoda</taxon>
        <taxon>Insecta</taxon>
        <taxon>Pterygota</taxon>
        <taxon>Neoptera</taxon>
        <taxon>Paraneoptera</taxon>
        <taxon>Hemiptera</taxon>
        <taxon>Sternorrhyncha</taxon>
        <taxon>Aphidomorpha</taxon>
        <taxon>Aphidoidea</taxon>
        <taxon>Aphididae</taxon>
        <taxon>Aphidini</taxon>
        <taxon>Schizaphis</taxon>
    </lineage>
</organism>
<evidence type="ECO:0000256" key="1">
    <source>
        <dbReference type="SAM" id="MobiDB-lite"/>
    </source>
</evidence>
<name>A0A2S2PU42_SCHGA</name>
<keyword evidence="2" id="KW-1133">Transmembrane helix</keyword>